<dbReference type="AlphaFoldDB" id="A0AAN6Z9Q5"/>
<feature type="compositionally biased region" description="Basic and acidic residues" evidence="1">
    <location>
        <begin position="570"/>
        <end position="586"/>
    </location>
</feature>
<proteinExistence type="predicted"/>
<reference evidence="2" key="2">
    <citation type="submission" date="2023-05" db="EMBL/GenBank/DDBJ databases">
        <authorList>
            <consortium name="Lawrence Berkeley National Laboratory"/>
            <person name="Steindorff A."/>
            <person name="Hensen N."/>
            <person name="Bonometti L."/>
            <person name="Westerberg I."/>
            <person name="Brannstrom I.O."/>
            <person name="Guillou S."/>
            <person name="Cros-Aarteil S."/>
            <person name="Calhoun S."/>
            <person name="Haridas S."/>
            <person name="Kuo A."/>
            <person name="Mondo S."/>
            <person name="Pangilinan J."/>
            <person name="Riley R."/>
            <person name="Labutti K."/>
            <person name="Andreopoulos B."/>
            <person name="Lipzen A."/>
            <person name="Chen C."/>
            <person name="Yanf M."/>
            <person name="Daum C."/>
            <person name="Ng V."/>
            <person name="Clum A."/>
            <person name="Ohm R."/>
            <person name="Martin F."/>
            <person name="Silar P."/>
            <person name="Natvig D."/>
            <person name="Lalanne C."/>
            <person name="Gautier V."/>
            <person name="Ament-Velasquez S.L."/>
            <person name="Kruys A."/>
            <person name="Hutchinson M.I."/>
            <person name="Powell A.J."/>
            <person name="Barry K."/>
            <person name="Miller A.N."/>
            <person name="Grigoriev I.V."/>
            <person name="Debuchy R."/>
            <person name="Gladieux P."/>
            <person name="Thoren M.H."/>
            <person name="Johannesson H."/>
        </authorList>
    </citation>
    <scope>NUCLEOTIDE SEQUENCE</scope>
    <source>
        <strain evidence="2">CBS 123565</strain>
    </source>
</reference>
<reference evidence="2" key="1">
    <citation type="journal article" date="2023" name="Mol. Phylogenet. Evol.">
        <title>Genome-scale phylogeny and comparative genomics of the fungal order Sordariales.</title>
        <authorList>
            <person name="Hensen N."/>
            <person name="Bonometti L."/>
            <person name="Westerberg I."/>
            <person name="Brannstrom I.O."/>
            <person name="Guillou S."/>
            <person name="Cros-Aarteil S."/>
            <person name="Calhoun S."/>
            <person name="Haridas S."/>
            <person name="Kuo A."/>
            <person name="Mondo S."/>
            <person name="Pangilinan J."/>
            <person name="Riley R."/>
            <person name="LaButti K."/>
            <person name="Andreopoulos B."/>
            <person name="Lipzen A."/>
            <person name="Chen C."/>
            <person name="Yan M."/>
            <person name="Daum C."/>
            <person name="Ng V."/>
            <person name="Clum A."/>
            <person name="Steindorff A."/>
            <person name="Ohm R.A."/>
            <person name="Martin F."/>
            <person name="Silar P."/>
            <person name="Natvig D.O."/>
            <person name="Lalanne C."/>
            <person name="Gautier V."/>
            <person name="Ament-Velasquez S.L."/>
            <person name="Kruys A."/>
            <person name="Hutchinson M.I."/>
            <person name="Powell A.J."/>
            <person name="Barry K."/>
            <person name="Miller A.N."/>
            <person name="Grigoriev I.V."/>
            <person name="Debuchy R."/>
            <person name="Gladieux P."/>
            <person name="Hiltunen Thoren M."/>
            <person name="Johannesson H."/>
        </authorList>
    </citation>
    <scope>NUCLEOTIDE SEQUENCE</scope>
    <source>
        <strain evidence="2">CBS 123565</strain>
    </source>
</reference>
<accession>A0AAN6Z9Q5</accession>
<keyword evidence="3" id="KW-1185">Reference proteome</keyword>
<dbReference type="Proteomes" id="UP001304895">
    <property type="component" value="Unassembled WGS sequence"/>
</dbReference>
<evidence type="ECO:0000313" key="2">
    <source>
        <dbReference type="EMBL" id="KAK4130056.1"/>
    </source>
</evidence>
<sequence>MSSKLDDPIPPRERPGFFRVLFEGGMLSRNDLFQLALTNKTYFKMMTLELYRENIKTTPFRNPASLICRAMDEDSDARLDRWLELGEFVYDTGSPNARVLYANKGQGIHLLMAACIKKGAEKCLRMLMAYTARPGVPFTYDRMWVYEGAKNVALGFGLVQCLMMLHDTDRDKYYPCPDAIYNTILRHAHSPRIINWMEARLPNDMASLVEALESQCGVRHTQPAVIEVLLDKVPLASRNPSGRVRPNHLRALCVAAGALHTTAVELIIETSTKLKAFDPNPKTIYTHSYNPLLAVLTQRLPTNPSTSPSACCTPVLPAAQLPADHDPHGARLAHEANLTTWHNSTKRTARLMYHLTKLLVPVARQQLRRHPDALDSLLARAALTYVFVLRSFLLANIPWLLPRRVTDRILVAANPSRKTRWNSEGEEWPLFIYSYGPEGADEPLRGGGETALDYTWRTELSGKWLRERLEQAGVRLDAALEGIWRLLLEGVQRQVAAVADMYLDVWAKIGRREWGSVDALWELLVAGERLVRKVKVVALVPAAAPEWVQMARPRTRRETREETAGGGDGSGKRPREDSGDGKSGKG</sequence>
<feature type="region of interest" description="Disordered" evidence="1">
    <location>
        <begin position="550"/>
        <end position="586"/>
    </location>
</feature>
<evidence type="ECO:0000256" key="1">
    <source>
        <dbReference type="SAM" id="MobiDB-lite"/>
    </source>
</evidence>
<dbReference type="EMBL" id="MU853444">
    <property type="protein sequence ID" value="KAK4130056.1"/>
    <property type="molecule type" value="Genomic_DNA"/>
</dbReference>
<organism evidence="2 3">
    <name type="scientific">Trichocladium antarcticum</name>
    <dbReference type="NCBI Taxonomy" id="1450529"/>
    <lineage>
        <taxon>Eukaryota</taxon>
        <taxon>Fungi</taxon>
        <taxon>Dikarya</taxon>
        <taxon>Ascomycota</taxon>
        <taxon>Pezizomycotina</taxon>
        <taxon>Sordariomycetes</taxon>
        <taxon>Sordariomycetidae</taxon>
        <taxon>Sordariales</taxon>
        <taxon>Chaetomiaceae</taxon>
        <taxon>Trichocladium</taxon>
    </lineage>
</organism>
<name>A0AAN6Z9Q5_9PEZI</name>
<protein>
    <submittedName>
        <fullName evidence="2">Uncharacterized protein</fullName>
    </submittedName>
</protein>
<evidence type="ECO:0000313" key="3">
    <source>
        <dbReference type="Proteomes" id="UP001304895"/>
    </source>
</evidence>
<comment type="caution">
    <text evidence="2">The sequence shown here is derived from an EMBL/GenBank/DDBJ whole genome shotgun (WGS) entry which is preliminary data.</text>
</comment>
<gene>
    <name evidence="2" type="ORF">BT67DRAFT_492601</name>
</gene>